<evidence type="ECO:0000259" key="7">
    <source>
        <dbReference type="PROSITE" id="PS50883"/>
    </source>
</evidence>
<accession>A0A3N5Y3M5</accession>
<dbReference type="Proteomes" id="UP000275281">
    <property type="component" value="Unassembled WGS sequence"/>
</dbReference>
<feature type="domain" description="GGDEF" evidence="8">
    <location>
        <begin position="433"/>
        <end position="566"/>
    </location>
</feature>
<evidence type="ECO:0000256" key="5">
    <source>
        <dbReference type="ARBA" id="ARBA00023136"/>
    </source>
</evidence>
<dbReference type="GO" id="GO:0005886">
    <property type="term" value="C:plasma membrane"/>
    <property type="evidence" value="ECO:0007669"/>
    <property type="project" value="UniProtKB-SubCell"/>
</dbReference>
<dbReference type="EMBL" id="RPOK01000001">
    <property type="protein sequence ID" value="RPJ68667.1"/>
    <property type="molecule type" value="Genomic_DNA"/>
</dbReference>
<keyword evidence="2" id="KW-1003">Cell membrane</keyword>
<dbReference type="SMART" id="SM00267">
    <property type="entry name" value="GGDEF"/>
    <property type="match status" value="1"/>
</dbReference>
<dbReference type="InterPro" id="IPR000160">
    <property type="entry name" value="GGDEF_dom"/>
</dbReference>
<dbReference type="InterPro" id="IPR004010">
    <property type="entry name" value="Double_Cache_2"/>
</dbReference>
<keyword evidence="4 6" id="KW-1133">Transmembrane helix</keyword>
<dbReference type="SUPFAM" id="SSF55073">
    <property type="entry name" value="Nucleotide cyclase"/>
    <property type="match status" value="1"/>
</dbReference>
<evidence type="ECO:0000256" key="4">
    <source>
        <dbReference type="ARBA" id="ARBA00022989"/>
    </source>
</evidence>
<evidence type="ECO:0000256" key="6">
    <source>
        <dbReference type="SAM" id="Phobius"/>
    </source>
</evidence>
<dbReference type="OrthoDB" id="9813903at2"/>
<dbReference type="InterPro" id="IPR029787">
    <property type="entry name" value="Nucleotide_cyclase"/>
</dbReference>
<dbReference type="PROSITE" id="PS50883">
    <property type="entry name" value="EAL"/>
    <property type="match status" value="1"/>
</dbReference>
<name>A0A3N5Y3M5_9ALTE</name>
<evidence type="ECO:0000313" key="10">
    <source>
        <dbReference type="Proteomes" id="UP000275281"/>
    </source>
</evidence>
<dbReference type="InterPro" id="IPR001633">
    <property type="entry name" value="EAL_dom"/>
</dbReference>
<dbReference type="InterPro" id="IPR035919">
    <property type="entry name" value="EAL_sf"/>
</dbReference>
<feature type="transmembrane region" description="Helical" evidence="6">
    <location>
        <begin position="12"/>
        <end position="33"/>
    </location>
</feature>
<evidence type="ECO:0000256" key="1">
    <source>
        <dbReference type="ARBA" id="ARBA00004651"/>
    </source>
</evidence>
<dbReference type="Gene3D" id="3.30.70.270">
    <property type="match status" value="1"/>
</dbReference>
<evidence type="ECO:0000256" key="2">
    <source>
        <dbReference type="ARBA" id="ARBA00022475"/>
    </source>
</evidence>
<dbReference type="Gene3D" id="3.30.450.20">
    <property type="entry name" value="PAS domain"/>
    <property type="match status" value="2"/>
</dbReference>
<dbReference type="PANTHER" id="PTHR33121">
    <property type="entry name" value="CYCLIC DI-GMP PHOSPHODIESTERASE PDEF"/>
    <property type="match status" value="1"/>
</dbReference>
<dbReference type="PROSITE" id="PS50887">
    <property type="entry name" value="GGDEF"/>
    <property type="match status" value="1"/>
</dbReference>
<dbReference type="Gene3D" id="3.20.20.450">
    <property type="entry name" value="EAL domain"/>
    <property type="match status" value="1"/>
</dbReference>
<dbReference type="Pfam" id="PF00563">
    <property type="entry name" value="EAL"/>
    <property type="match status" value="1"/>
</dbReference>
<proteinExistence type="predicted"/>
<dbReference type="CDD" id="cd12912">
    <property type="entry name" value="PDC2_MCP_like"/>
    <property type="match status" value="1"/>
</dbReference>
<dbReference type="SMART" id="SM00052">
    <property type="entry name" value="EAL"/>
    <property type="match status" value="1"/>
</dbReference>
<evidence type="ECO:0000256" key="3">
    <source>
        <dbReference type="ARBA" id="ARBA00022692"/>
    </source>
</evidence>
<dbReference type="NCBIfam" id="TIGR00254">
    <property type="entry name" value="GGDEF"/>
    <property type="match status" value="1"/>
</dbReference>
<dbReference type="AlphaFoldDB" id="A0A3N5Y3M5"/>
<evidence type="ECO:0000259" key="8">
    <source>
        <dbReference type="PROSITE" id="PS50887"/>
    </source>
</evidence>
<protein>
    <submittedName>
        <fullName evidence="9">EAL domain-containing protein</fullName>
    </submittedName>
</protein>
<keyword evidence="3 6" id="KW-0812">Transmembrane</keyword>
<dbReference type="CDD" id="cd01948">
    <property type="entry name" value="EAL"/>
    <property type="match status" value="1"/>
</dbReference>
<keyword evidence="5 6" id="KW-0472">Membrane</keyword>
<dbReference type="Pfam" id="PF08269">
    <property type="entry name" value="dCache_2"/>
    <property type="match status" value="1"/>
</dbReference>
<dbReference type="InterPro" id="IPR033480">
    <property type="entry name" value="sCache_2"/>
</dbReference>
<feature type="domain" description="EAL" evidence="7">
    <location>
        <begin position="575"/>
        <end position="829"/>
    </location>
</feature>
<dbReference type="SUPFAM" id="SSF141868">
    <property type="entry name" value="EAL domain-like"/>
    <property type="match status" value="1"/>
</dbReference>
<keyword evidence="10" id="KW-1185">Reference proteome</keyword>
<dbReference type="GO" id="GO:0071111">
    <property type="term" value="F:cyclic-guanylate-specific phosphodiesterase activity"/>
    <property type="evidence" value="ECO:0007669"/>
    <property type="project" value="InterPro"/>
</dbReference>
<dbReference type="InterPro" id="IPR050706">
    <property type="entry name" value="Cyclic-di-GMP_PDE-like"/>
</dbReference>
<gene>
    <name evidence="9" type="ORF">DRW07_04525</name>
</gene>
<dbReference type="InterPro" id="IPR043128">
    <property type="entry name" value="Rev_trsase/Diguanyl_cyclase"/>
</dbReference>
<dbReference type="PANTHER" id="PTHR33121:SF79">
    <property type="entry name" value="CYCLIC DI-GMP PHOSPHODIESTERASE PDED-RELATED"/>
    <property type="match status" value="1"/>
</dbReference>
<dbReference type="RefSeq" id="WP_124026668.1">
    <property type="nucleotide sequence ID" value="NZ_JBHRSN010000005.1"/>
</dbReference>
<evidence type="ECO:0000313" key="9">
    <source>
        <dbReference type="EMBL" id="RPJ68667.1"/>
    </source>
</evidence>
<dbReference type="CDD" id="cd01949">
    <property type="entry name" value="GGDEF"/>
    <property type="match status" value="1"/>
</dbReference>
<organism evidence="9 10">
    <name type="scientific">Alteromonas sediminis</name>
    <dbReference type="NCBI Taxonomy" id="2259342"/>
    <lineage>
        <taxon>Bacteria</taxon>
        <taxon>Pseudomonadati</taxon>
        <taxon>Pseudomonadota</taxon>
        <taxon>Gammaproteobacteria</taxon>
        <taxon>Alteromonadales</taxon>
        <taxon>Alteromonadaceae</taxon>
        <taxon>Alteromonas/Salinimonas group</taxon>
        <taxon>Alteromonas</taxon>
    </lineage>
</organism>
<dbReference type="SMART" id="SM01049">
    <property type="entry name" value="Cache_2"/>
    <property type="match status" value="2"/>
</dbReference>
<comment type="subcellular location">
    <subcellularLocation>
        <location evidence="1">Cell membrane</location>
        <topology evidence="1">Multi-pass membrane protein</topology>
    </subcellularLocation>
</comment>
<dbReference type="Pfam" id="PF00990">
    <property type="entry name" value="GGDEF"/>
    <property type="match status" value="1"/>
</dbReference>
<sequence length="837" mass="94467">MKVANNKKLLRLIRFIPPILVIAFALSAILIVINNNKIKLDSDLKALRTDFIESRKSMMKAQVEQLIQQINFELKSTEAVLKDNIKAQIYQAHTIASRLYEANKDKSEQYVTNLITSALRDLRFNNGRGYFFIYKTDGESVMHPILPDMEGQNKIALQDVRGNYIVRDMGLLAKENGEAYYTWWFVKPGNTQQEFQKIGFGKHFAPYDWFIGTGEYVIDVENDIKQRVLNEIANIRYGEDGYAFVFNNAGIGLVHVNDEYVGKSILQHPEPDVSKTVLDLIQLAQSGGGFIRYDNFIRPSTSIREPKISFVQGVPNWQWAVGMGFYEDEIAEQLAQREAEIENQNQQQLNELLWLSSISTLFFVVMSLLLTKNLSRRFTDYEGKINHDFQELNRIKLESQYQALHDALTALPNRTLLEEHVHQGVAISKDKGKMLALAFVDLDDFKKINDLHGHSVGDEFLKLLSDVFKRTIDKGDSVARFGGDEFIFCFPELDNLAQAENKVKKILRVFEREFHLKGKSIYSSGSVGVSVYPQDGEDTEALISKADIALYKSKAAKKGQALFFNTALDEQVKRDFLIETELRGAMNKGEIAVHYQPQISVKSGDIIGVEALVRWNSAKLGAVSPADFIPIAENTGIIRELGSYIIYKAMSDIKALNDNLPVPLNVSINISPKQLMESDFVDSVMQASRELGLDSQWVTLEITENVLISDLSVVQPTLEALKNNGFKISLDDFGTGFSSLSYLSNLPLNEIKIDRSFIDKFLSSSHSESLVKTIIAIGEFCHLSVVAEGVETQAQFDLLSEYHCDAVQGYLFYKPLPLSELVEKCRSHQNHTHSVGE</sequence>
<comment type="caution">
    <text evidence="9">The sequence shown here is derived from an EMBL/GenBank/DDBJ whole genome shotgun (WGS) entry which is preliminary data.</text>
</comment>
<reference evidence="9 10" key="1">
    <citation type="submission" date="2018-11" db="EMBL/GenBank/DDBJ databases">
        <authorList>
            <person name="Ye M.-Q."/>
            <person name="Du Z.-J."/>
        </authorList>
    </citation>
    <scope>NUCLEOTIDE SEQUENCE [LARGE SCALE GENOMIC DNA]</scope>
    <source>
        <strain evidence="9 10">U0105</strain>
    </source>
</reference>